<dbReference type="AlphaFoldDB" id="A0AAN0WCW3"/>
<gene>
    <name evidence="2" type="ORF">SB48_HM08orf05204</name>
</gene>
<keyword evidence="3" id="KW-1185">Reference proteome</keyword>
<evidence type="ECO:0000313" key="3">
    <source>
        <dbReference type="Proteomes" id="UP000032024"/>
    </source>
</evidence>
<proteinExistence type="predicted"/>
<evidence type="ECO:0000256" key="1">
    <source>
        <dbReference type="SAM" id="Coils"/>
    </source>
</evidence>
<sequence length="72" mass="8787">MRKIYEFMSKDEKKKAISLLTKDIDELKKEQKLEDEKGYPRVVKDAIEETIQRYKKDMEYLKDDLKKEEKKS</sequence>
<evidence type="ECO:0000313" key="2">
    <source>
        <dbReference type="EMBL" id="AJO24045.1"/>
    </source>
</evidence>
<accession>A0AAN0WCW3</accession>
<keyword evidence="1" id="KW-0175">Coiled coil</keyword>
<reference evidence="3" key="1">
    <citation type="submission" date="2015-01" db="EMBL/GenBank/DDBJ databases">
        <title>Comparative genome analysis of Bacillus coagulans HM-08, Clostridium butyricum HM-68, Bacillus subtilis HM-66 and Bacillus paralicheniformis BL-09.</title>
        <authorList>
            <person name="Zhang H."/>
        </authorList>
    </citation>
    <scope>NUCLEOTIDE SEQUENCE [LARGE SCALE GENOMIC DNA]</scope>
    <source>
        <strain evidence="3">HM-08</strain>
    </source>
</reference>
<dbReference type="Proteomes" id="UP000032024">
    <property type="component" value="Chromosome"/>
</dbReference>
<dbReference type="RefSeq" id="WP_035182274.1">
    <property type="nucleotide sequence ID" value="NZ_CP010525.1"/>
</dbReference>
<organism evidence="2 3">
    <name type="scientific">Heyndrickxia coagulans</name>
    <name type="common">Weizmannia coagulans</name>
    <dbReference type="NCBI Taxonomy" id="1398"/>
    <lineage>
        <taxon>Bacteria</taxon>
        <taxon>Bacillati</taxon>
        <taxon>Bacillota</taxon>
        <taxon>Bacilli</taxon>
        <taxon>Bacillales</taxon>
        <taxon>Bacillaceae</taxon>
        <taxon>Heyndrickxia</taxon>
    </lineage>
</organism>
<protein>
    <submittedName>
        <fullName evidence="2">Uncharacterized protein</fullName>
    </submittedName>
</protein>
<dbReference type="EMBL" id="CP010525">
    <property type="protein sequence ID" value="AJO24045.1"/>
    <property type="molecule type" value="Genomic_DNA"/>
</dbReference>
<feature type="coiled-coil region" evidence="1">
    <location>
        <begin position="10"/>
        <end position="71"/>
    </location>
</feature>
<name>A0AAN0WCW3_HEYCO</name>